<dbReference type="InterPro" id="IPR001000">
    <property type="entry name" value="GH10_dom"/>
</dbReference>
<sequence precursor="true">MFSWVFRTRLHAWISVLVLFASWPLSVSAQDSALIAGQDTFATVVRPNGGRVLRSGGVLEVDSPRDGQDAWAIQLQSPMIGRPIRKGDAFSVCFSARTVDAGNQNSGTIHVTVSKDDPWRAIQANNGFRTLAVPNVWHDFAINFRAEQDFPADQFRASLQLAAHQQRLEIRDLKFRRHGQTPDALLPKQKLFYPGRFADPTWKQMADDRIRRHRQSDLRIRVTDTLGSPVPDCTVTIRQQKHAYAFGTFVGDVPNRNDDAGQRFRRETLRNFNRVTLPRYWADWGTDSPEGLDRSNAVARWAASTDLELKTHLLLYPRYIPKRVVANRKDASLFRKQVVTAMEDALDETRHLKCFVWDAINELRDDELVGDVLGNEFYAEVFNLANRRRPDVRWFINEYGLLTGGAKRQEYLDQYIRRIKQILADGGAVEGIGVQGHFTESLLTPQQIWEVLDRLDDFGLPIEVTEFDVDTDDEVTQAEFTEDFMTAIFAHPSTTGLTTWDFWEGDMWRPRGAMYRTNWTIKPNGKVWQKLVLDRWWTDETAVTDATGECVARVFHGDHEVTVRTKTSARSVVGRFTVTADQEARIVLDEPEQTGQAK</sequence>
<keyword evidence="7" id="KW-0119">Carbohydrate metabolism</keyword>
<dbReference type="RefSeq" id="WP_146439481.1">
    <property type="nucleotide sequence ID" value="NZ_SJPL01000001.1"/>
</dbReference>
<feature type="chain" id="PRO_5022669538" description="endo-1,4-beta-xylanase" evidence="10">
    <location>
        <begin position="30"/>
        <end position="598"/>
    </location>
</feature>
<gene>
    <name evidence="12" type="primary">xynA</name>
    <name evidence="12" type="ORF">Pan14r_30930</name>
</gene>
<dbReference type="EMBL" id="SJPL01000001">
    <property type="protein sequence ID" value="TWT70785.1"/>
    <property type="molecule type" value="Genomic_DNA"/>
</dbReference>
<evidence type="ECO:0000313" key="13">
    <source>
        <dbReference type="Proteomes" id="UP000317238"/>
    </source>
</evidence>
<comment type="catalytic activity">
    <reaction evidence="1">
        <text>Endohydrolysis of (1-&gt;4)-beta-D-xylosidic linkages in xylans.</text>
        <dbReference type="EC" id="3.2.1.8"/>
    </reaction>
</comment>
<evidence type="ECO:0000256" key="4">
    <source>
        <dbReference type="ARBA" id="ARBA00022651"/>
    </source>
</evidence>
<evidence type="ECO:0000256" key="3">
    <source>
        <dbReference type="ARBA" id="ARBA00012590"/>
    </source>
</evidence>
<name>A0A5C5Y902_9PLAN</name>
<feature type="domain" description="GH10" evidence="11">
    <location>
        <begin position="250"/>
        <end position="531"/>
    </location>
</feature>
<organism evidence="12 13">
    <name type="scientific">Crateriforma conspicua</name>
    <dbReference type="NCBI Taxonomy" id="2527996"/>
    <lineage>
        <taxon>Bacteria</taxon>
        <taxon>Pseudomonadati</taxon>
        <taxon>Planctomycetota</taxon>
        <taxon>Planctomycetia</taxon>
        <taxon>Planctomycetales</taxon>
        <taxon>Planctomycetaceae</taxon>
        <taxon>Crateriforma</taxon>
    </lineage>
</organism>
<dbReference type="EC" id="3.2.1.8" evidence="3"/>
<dbReference type="Pfam" id="PF00331">
    <property type="entry name" value="Glyco_hydro_10"/>
    <property type="match status" value="1"/>
</dbReference>
<keyword evidence="13" id="KW-1185">Reference proteome</keyword>
<dbReference type="Gene3D" id="3.20.20.80">
    <property type="entry name" value="Glycosidases"/>
    <property type="match status" value="1"/>
</dbReference>
<dbReference type="PANTHER" id="PTHR31490">
    <property type="entry name" value="GLYCOSYL HYDROLASE"/>
    <property type="match status" value="1"/>
</dbReference>
<evidence type="ECO:0000256" key="5">
    <source>
        <dbReference type="ARBA" id="ARBA00022729"/>
    </source>
</evidence>
<evidence type="ECO:0000256" key="8">
    <source>
        <dbReference type="ARBA" id="ARBA00023295"/>
    </source>
</evidence>
<keyword evidence="4 12" id="KW-0858">Xylan degradation</keyword>
<keyword evidence="9" id="KW-0624">Polysaccharide degradation</keyword>
<comment type="similarity">
    <text evidence="2">Belongs to the glycosyl hydrolase 10 (cellulase F) family.</text>
</comment>
<evidence type="ECO:0000313" key="12">
    <source>
        <dbReference type="EMBL" id="TWT70785.1"/>
    </source>
</evidence>
<dbReference type="GO" id="GO:0045493">
    <property type="term" value="P:xylan catabolic process"/>
    <property type="evidence" value="ECO:0007669"/>
    <property type="project" value="UniProtKB-KW"/>
</dbReference>
<dbReference type="PANTHER" id="PTHR31490:SF88">
    <property type="entry name" value="BETA-XYLANASE"/>
    <property type="match status" value="1"/>
</dbReference>
<evidence type="ECO:0000256" key="1">
    <source>
        <dbReference type="ARBA" id="ARBA00000681"/>
    </source>
</evidence>
<dbReference type="InterPro" id="IPR017853">
    <property type="entry name" value="GH"/>
</dbReference>
<dbReference type="Proteomes" id="UP000317238">
    <property type="component" value="Unassembled WGS sequence"/>
</dbReference>
<dbReference type="PROSITE" id="PS00018">
    <property type="entry name" value="EF_HAND_1"/>
    <property type="match status" value="1"/>
</dbReference>
<dbReference type="GO" id="GO:0031176">
    <property type="term" value="F:endo-1,4-beta-xylanase activity"/>
    <property type="evidence" value="ECO:0007669"/>
    <property type="project" value="UniProtKB-EC"/>
</dbReference>
<dbReference type="SMART" id="SM00633">
    <property type="entry name" value="Glyco_10"/>
    <property type="match status" value="1"/>
</dbReference>
<evidence type="ECO:0000256" key="9">
    <source>
        <dbReference type="ARBA" id="ARBA00023326"/>
    </source>
</evidence>
<evidence type="ECO:0000256" key="10">
    <source>
        <dbReference type="SAM" id="SignalP"/>
    </source>
</evidence>
<reference evidence="12 13" key="1">
    <citation type="submission" date="2019-02" db="EMBL/GenBank/DDBJ databases">
        <title>Deep-cultivation of Planctomycetes and their phenomic and genomic characterization uncovers novel biology.</title>
        <authorList>
            <person name="Wiegand S."/>
            <person name="Jogler M."/>
            <person name="Boedeker C."/>
            <person name="Pinto D."/>
            <person name="Vollmers J."/>
            <person name="Rivas-Marin E."/>
            <person name="Kohn T."/>
            <person name="Peeters S.H."/>
            <person name="Heuer A."/>
            <person name="Rast P."/>
            <person name="Oberbeckmann S."/>
            <person name="Bunk B."/>
            <person name="Jeske O."/>
            <person name="Meyerdierks A."/>
            <person name="Storesund J.E."/>
            <person name="Kallscheuer N."/>
            <person name="Luecker S."/>
            <person name="Lage O.M."/>
            <person name="Pohl T."/>
            <person name="Merkel B.J."/>
            <person name="Hornburger P."/>
            <person name="Mueller R.-W."/>
            <person name="Bruemmer F."/>
            <person name="Labrenz M."/>
            <person name="Spormann A.M."/>
            <person name="Op Den Camp H."/>
            <person name="Overmann J."/>
            <person name="Amann R."/>
            <person name="Jetten M.S.M."/>
            <person name="Mascher T."/>
            <person name="Medema M.H."/>
            <person name="Devos D.P."/>
            <person name="Kaster A.-K."/>
            <person name="Ovreas L."/>
            <person name="Rohde M."/>
            <person name="Galperin M.Y."/>
            <person name="Jogler C."/>
        </authorList>
    </citation>
    <scope>NUCLEOTIDE SEQUENCE [LARGE SCALE GENOMIC DNA]</scope>
    <source>
        <strain evidence="12 13">Pan14r</strain>
    </source>
</reference>
<comment type="caution">
    <text evidence="12">The sequence shown here is derived from an EMBL/GenBank/DDBJ whole genome shotgun (WGS) entry which is preliminary data.</text>
</comment>
<dbReference type="AlphaFoldDB" id="A0A5C5Y902"/>
<evidence type="ECO:0000259" key="11">
    <source>
        <dbReference type="PROSITE" id="PS51760"/>
    </source>
</evidence>
<keyword evidence="6 12" id="KW-0378">Hydrolase</keyword>
<protein>
    <recommendedName>
        <fullName evidence="3">endo-1,4-beta-xylanase</fullName>
        <ecNumber evidence="3">3.2.1.8</ecNumber>
    </recommendedName>
</protein>
<dbReference type="Gene3D" id="2.60.120.260">
    <property type="entry name" value="Galactose-binding domain-like"/>
    <property type="match status" value="1"/>
</dbReference>
<keyword evidence="8 12" id="KW-0326">Glycosidase</keyword>
<evidence type="ECO:0000256" key="2">
    <source>
        <dbReference type="ARBA" id="ARBA00007495"/>
    </source>
</evidence>
<evidence type="ECO:0000256" key="7">
    <source>
        <dbReference type="ARBA" id="ARBA00023277"/>
    </source>
</evidence>
<dbReference type="InterPro" id="IPR018247">
    <property type="entry name" value="EF_Hand_1_Ca_BS"/>
</dbReference>
<keyword evidence="5 10" id="KW-0732">Signal</keyword>
<accession>A0A5C5Y902</accession>
<dbReference type="OrthoDB" id="9809277at2"/>
<dbReference type="InterPro" id="IPR044846">
    <property type="entry name" value="GH10"/>
</dbReference>
<proteinExistence type="inferred from homology"/>
<dbReference type="PROSITE" id="PS51760">
    <property type="entry name" value="GH10_2"/>
    <property type="match status" value="1"/>
</dbReference>
<dbReference type="SUPFAM" id="SSF51445">
    <property type="entry name" value="(Trans)glycosidases"/>
    <property type="match status" value="1"/>
</dbReference>
<evidence type="ECO:0000256" key="6">
    <source>
        <dbReference type="ARBA" id="ARBA00022801"/>
    </source>
</evidence>
<feature type="signal peptide" evidence="10">
    <location>
        <begin position="1"/>
        <end position="29"/>
    </location>
</feature>